<evidence type="ECO:0000313" key="10">
    <source>
        <dbReference type="EMBL" id="PSK55435.1"/>
    </source>
</evidence>
<feature type="transmembrane region" description="Helical" evidence="8">
    <location>
        <begin position="430"/>
        <end position="449"/>
    </location>
</feature>
<name>A0A2P8A4N3_9PEZI</name>
<feature type="transmembrane region" description="Helical" evidence="8">
    <location>
        <begin position="176"/>
        <end position="195"/>
    </location>
</feature>
<dbReference type="Proteomes" id="UP000243723">
    <property type="component" value="Unassembled WGS sequence"/>
</dbReference>
<keyword evidence="4 8" id="KW-0812">Transmembrane</keyword>
<accession>A0A2P8A4N3</accession>
<feature type="domain" description="Major facilitator superfamily (MFS) profile" evidence="9">
    <location>
        <begin position="11"/>
        <end position="453"/>
    </location>
</feature>
<feature type="transmembrane region" description="Helical" evidence="8">
    <location>
        <begin position="141"/>
        <end position="164"/>
    </location>
</feature>
<feature type="transmembrane region" description="Helical" evidence="8">
    <location>
        <begin position="364"/>
        <end position="388"/>
    </location>
</feature>
<comment type="subcellular location">
    <subcellularLocation>
        <location evidence="1">Membrane</location>
        <topology evidence="1">Multi-pass membrane protein</topology>
    </subcellularLocation>
</comment>
<evidence type="ECO:0000256" key="5">
    <source>
        <dbReference type="ARBA" id="ARBA00022989"/>
    </source>
</evidence>
<evidence type="ECO:0000313" key="11">
    <source>
        <dbReference type="Proteomes" id="UP000243723"/>
    </source>
</evidence>
<dbReference type="AlphaFoldDB" id="A0A2P8A4N3"/>
<keyword evidence="3 7" id="KW-0813">Transport</keyword>
<keyword evidence="11" id="KW-1185">Reference proteome</keyword>
<reference evidence="10 11" key="1">
    <citation type="submission" date="2017-05" db="EMBL/GenBank/DDBJ databases">
        <title>Draft genome sequence of Elsinoe australis.</title>
        <authorList>
            <person name="Cheng Q."/>
        </authorList>
    </citation>
    <scope>NUCLEOTIDE SEQUENCE [LARGE SCALE GENOMIC DNA]</scope>
    <source>
        <strain evidence="10 11">NL1</strain>
    </source>
</reference>
<dbReference type="FunFam" id="1.20.1250.20:FF:000134">
    <property type="entry name" value="MFS sugar transporter protein"/>
    <property type="match status" value="1"/>
</dbReference>
<dbReference type="NCBIfam" id="TIGR00879">
    <property type="entry name" value="SP"/>
    <property type="match status" value="1"/>
</dbReference>
<dbReference type="GO" id="GO:0016020">
    <property type="term" value="C:membrane"/>
    <property type="evidence" value="ECO:0007669"/>
    <property type="project" value="UniProtKB-SubCell"/>
</dbReference>
<dbReference type="Pfam" id="PF00083">
    <property type="entry name" value="Sugar_tr"/>
    <property type="match status" value="1"/>
</dbReference>
<dbReference type="InterPro" id="IPR003663">
    <property type="entry name" value="Sugar/inositol_transpt"/>
</dbReference>
<dbReference type="InterPro" id="IPR050360">
    <property type="entry name" value="MFS_Sugar_Transporters"/>
</dbReference>
<dbReference type="PROSITE" id="PS00217">
    <property type="entry name" value="SUGAR_TRANSPORT_2"/>
    <property type="match status" value="1"/>
</dbReference>
<protein>
    <submittedName>
        <fullName evidence="10">High-affinity glucose transporter</fullName>
    </submittedName>
</protein>
<feature type="transmembrane region" description="Helical" evidence="8">
    <location>
        <begin position="400"/>
        <end position="418"/>
    </location>
</feature>
<evidence type="ECO:0000256" key="4">
    <source>
        <dbReference type="ARBA" id="ARBA00022692"/>
    </source>
</evidence>
<evidence type="ECO:0000256" key="7">
    <source>
        <dbReference type="RuleBase" id="RU003346"/>
    </source>
</evidence>
<dbReference type="InterPro" id="IPR036259">
    <property type="entry name" value="MFS_trans_sf"/>
</dbReference>
<dbReference type="SUPFAM" id="SSF103473">
    <property type="entry name" value="MFS general substrate transporter"/>
    <property type="match status" value="1"/>
</dbReference>
<keyword evidence="6 8" id="KW-0472">Membrane</keyword>
<dbReference type="EMBL" id="NHZQ01000067">
    <property type="protein sequence ID" value="PSK55435.1"/>
    <property type="molecule type" value="Genomic_DNA"/>
</dbReference>
<feature type="transmembrane region" description="Helical" evidence="8">
    <location>
        <begin position="6"/>
        <end position="24"/>
    </location>
</feature>
<feature type="transmembrane region" description="Helical" evidence="8">
    <location>
        <begin position="82"/>
        <end position="102"/>
    </location>
</feature>
<evidence type="ECO:0000256" key="6">
    <source>
        <dbReference type="ARBA" id="ARBA00023136"/>
    </source>
</evidence>
<sequence length="503" mass="54374">MSGNKWLIYGIASIAALGGFIYGVDSGIIATTLGHDTFKVYMFGPARANASLTGAIVSTYNAGQAVGALSTGWLADKFSRRWTIFLSGVLAILGAALQAGAVNVEMLIVGRTIAGIGCGMILSAVPIYLAEITPPKQRGFVVGLQGVAISLGFMAANWIGYGGAFAVGDVQWRVPLAMQIPGPILLVTGCFFIPYSPRWLSKNERYEEAERVLHKLHGKGNTDLVQQEMIQIRDQIAFENSQQSPGWIAAVGRLFSRRFLRRTMTATFIITMGQLSGSSVIQNYQNIFYATVGFTGNTSLLISGIYGFMGVIGEIIYSLFVADKWPRTTTLWSGSLVLSTLIAICMALSAQFGVRGSNPDGARAAIAFIFIYSASYAVFFNSMIYVVPSELFPYSLRSKGLAFAVFVKAIAAIVLSQITPVAIQQVGWRYYSLFIATNAAAAVIYFFFLPETGHKSLEEIAELFGDTLATEHIGEIDVDEKGGRLSIEKNEGLDVNTTMRSEA</sequence>
<dbReference type="GO" id="GO:0005351">
    <property type="term" value="F:carbohydrate:proton symporter activity"/>
    <property type="evidence" value="ECO:0007669"/>
    <property type="project" value="TreeGrafter"/>
</dbReference>
<proteinExistence type="inferred from homology"/>
<comment type="caution">
    <text evidence="10">The sequence shown here is derived from an EMBL/GenBank/DDBJ whole genome shotgun (WGS) entry which is preliminary data.</text>
</comment>
<feature type="transmembrane region" description="Helical" evidence="8">
    <location>
        <begin position="263"/>
        <end position="281"/>
    </location>
</feature>
<keyword evidence="10" id="KW-0762">Sugar transport</keyword>
<comment type="similarity">
    <text evidence="2 7">Belongs to the major facilitator superfamily. Sugar transporter (TC 2.A.1.1) family.</text>
</comment>
<evidence type="ECO:0000256" key="8">
    <source>
        <dbReference type="SAM" id="Phobius"/>
    </source>
</evidence>
<dbReference type="Gene3D" id="1.20.1250.20">
    <property type="entry name" value="MFS general substrate transporter like domains"/>
    <property type="match status" value="1"/>
</dbReference>
<dbReference type="PANTHER" id="PTHR48022:SF11">
    <property type="entry name" value="MONOSACCHARIDE TRANSPORTER (HXT8), PUTATIVE (AFU_ORTHOLOGUE AFUA_2G08120)-RELATED"/>
    <property type="match status" value="1"/>
</dbReference>
<dbReference type="PROSITE" id="PS50850">
    <property type="entry name" value="MFS"/>
    <property type="match status" value="1"/>
</dbReference>
<dbReference type="PANTHER" id="PTHR48022">
    <property type="entry name" value="PLASTIDIC GLUCOSE TRANSPORTER 4"/>
    <property type="match status" value="1"/>
</dbReference>
<dbReference type="InterPro" id="IPR005829">
    <property type="entry name" value="Sugar_transporter_CS"/>
</dbReference>
<feature type="transmembrane region" description="Helical" evidence="8">
    <location>
        <begin position="332"/>
        <end position="352"/>
    </location>
</feature>
<evidence type="ECO:0000259" key="9">
    <source>
        <dbReference type="PROSITE" id="PS50850"/>
    </source>
</evidence>
<dbReference type="InterPro" id="IPR020846">
    <property type="entry name" value="MFS_dom"/>
</dbReference>
<evidence type="ECO:0000256" key="3">
    <source>
        <dbReference type="ARBA" id="ARBA00022448"/>
    </source>
</evidence>
<keyword evidence="5 8" id="KW-1133">Transmembrane helix</keyword>
<dbReference type="OrthoDB" id="6612291at2759"/>
<evidence type="ECO:0000256" key="2">
    <source>
        <dbReference type="ARBA" id="ARBA00010992"/>
    </source>
</evidence>
<organism evidence="10 11">
    <name type="scientific">Elsinoe australis</name>
    <dbReference type="NCBI Taxonomy" id="40998"/>
    <lineage>
        <taxon>Eukaryota</taxon>
        <taxon>Fungi</taxon>
        <taxon>Dikarya</taxon>
        <taxon>Ascomycota</taxon>
        <taxon>Pezizomycotina</taxon>
        <taxon>Dothideomycetes</taxon>
        <taxon>Dothideomycetidae</taxon>
        <taxon>Myriangiales</taxon>
        <taxon>Elsinoaceae</taxon>
        <taxon>Elsinoe</taxon>
    </lineage>
</organism>
<feature type="transmembrane region" description="Helical" evidence="8">
    <location>
        <begin position="108"/>
        <end position="129"/>
    </location>
</feature>
<feature type="transmembrane region" description="Helical" evidence="8">
    <location>
        <begin position="301"/>
        <end position="320"/>
    </location>
</feature>
<gene>
    <name evidence="10" type="ORF">B9Z65_2824</name>
</gene>
<evidence type="ECO:0000256" key="1">
    <source>
        <dbReference type="ARBA" id="ARBA00004141"/>
    </source>
</evidence>
<dbReference type="InterPro" id="IPR005828">
    <property type="entry name" value="MFS_sugar_transport-like"/>
</dbReference>
<dbReference type="PRINTS" id="PR00171">
    <property type="entry name" value="SUGRTRNSPORT"/>
</dbReference>